<evidence type="ECO:0000259" key="1">
    <source>
        <dbReference type="Pfam" id="PF01526"/>
    </source>
</evidence>
<reference evidence="2" key="1">
    <citation type="submission" date="2020-03" db="EMBL/GenBank/DDBJ databases">
        <title>Comparative analysis of multidrug resistant Escherichia coli ST216 isolates from silver gulls in Australia.</title>
        <authorList>
            <person name="Tarabai H."/>
            <person name="Wyrsch E.R."/>
            <person name="Bitar I."/>
            <person name="Djordjevic S.P."/>
            <person name="Dolejska M."/>
        </authorList>
    </citation>
    <scope>NUCLEOTIDE SEQUENCE</scope>
    <source>
        <strain evidence="2">CE1681</strain>
        <plasmid evidence="2">pCE1681-D</plasmid>
    </source>
</reference>
<geneLocation type="plasmid" evidence="2">
    <name>pCE1681-D</name>
</geneLocation>
<proteinExistence type="predicted"/>
<organism evidence="2">
    <name type="scientific">Escherichia coli</name>
    <dbReference type="NCBI Taxonomy" id="562"/>
    <lineage>
        <taxon>Bacteria</taxon>
        <taxon>Pseudomonadati</taxon>
        <taxon>Pseudomonadota</taxon>
        <taxon>Gammaproteobacteria</taxon>
        <taxon>Enterobacterales</taxon>
        <taxon>Enterobacteriaceae</taxon>
        <taxon>Escherichia</taxon>
    </lineage>
</organism>
<dbReference type="AlphaFoldDB" id="A0A7G9AA02"/>
<dbReference type="EMBL" id="MT180433">
    <property type="protein sequence ID" value="QNL33581.1"/>
    <property type="molecule type" value="Genomic_DNA"/>
</dbReference>
<name>A0A7G9AA02_ECOLX</name>
<keyword evidence="2" id="KW-0614">Plasmid</keyword>
<dbReference type="InterPro" id="IPR002513">
    <property type="entry name" value="Tn3_Tnp_DDE_dom"/>
</dbReference>
<dbReference type="GO" id="GO:0006313">
    <property type="term" value="P:DNA transposition"/>
    <property type="evidence" value="ECO:0007669"/>
    <property type="project" value="InterPro"/>
</dbReference>
<evidence type="ECO:0000313" key="2">
    <source>
        <dbReference type="EMBL" id="QNL33581.1"/>
    </source>
</evidence>
<dbReference type="Pfam" id="PF01526">
    <property type="entry name" value="DDE_Tnp_Tn3"/>
    <property type="match status" value="1"/>
</dbReference>
<protein>
    <submittedName>
        <fullName evidence="2">Transposase</fullName>
    </submittedName>
</protein>
<accession>A0A7G9AA02</accession>
<sequence length="75" mass="8593">MTAGKIRPSQLLRKLASYPRQNNLAVALREVGRIERTLFIIEWILDTDMQRRAQIGLNRGLTLSGTKTHVKGFWS</sequence>
<feature type="domain" description="Tn3 transposase DDE" evidence="1">
    <location>
        <begin position="2"/>
        <end position="60"/>
    </location>
</feature>
<dbReference type="GO" id="GO:0004803">
    <property type="term" value="F:transposase activity"/>
    <property type="evidence" value="ECO:0007669"/>
    <property type="project" value="InterPro"/>
</dbReference>